<organism evidence="1 2">
    <name type="scientific">Mytilus galloprovincialis</name>
    <name type="common">Mediterranean mussel</name>
    <dbReference type="NCBI Taxonomy" id="29158"/>
    <lineage>
        <taxon>Eukaryota</taxon>
        <taxon>Metazoa</taxon>
        <taxon>Spiralia</taxon>
        <taxon>Lophotrochozoa</taxon>
        <taxon>Mollusca</taxon>
        <taxon>Bivalvia</taxon>
        <taxon>Autobranchia</taxon>
        <taxon>Pteriomorphia</taxon>
        <taxon>Mytilida</taxon>
        <taxon>Mytiloidea</taxon>
        <taxon>Mytilidae</taxon>
        <taxon>Mytilinae</taxon>
        <taxon>Mytilus</taxon>
    </lineage>
</organism>
<evidence type="ECO:0000313" key="1">
    <source>
        <dbReference type="EMBL" id="VDI20832.1"/>
    </source>
</evidence>
<gene>
    <name evidence="1" type="ORF">MGAL_10B063987</name>
</gene>
<dbReference type="EMBL" id="UYJE01003622">
    <property type="protein sequence ID" value="VDI20832.1"/>
    <property type="molecule type" value="Genomic_DNA"/>
</dbReference>
<keyword evidence="2" id="KW-1185">Reference proteome</keyword>
<comment type="caution">
    <text evidence="1">The sequence shown here is derived from an EMBL/GenBank/DDBJ whole genome shotgun (WGS) entry which is preliminary data.</text>
</comment>
<protein>
    <submittedName>
        <fullName evidence="1">Uncharacterized protein</fullName>
    </submittedName>
</protein>
<proteinExistence type="predicted"/>
<dbReference type="AlphaFoldDB" id="A0A8B6DK03"/>
<accession>A0A8B6DK03</accession>
<sequence>MMCKACSVIKDKTKQLECKKKHCLQQTSPSKLSYADKALLDRQIQKYIIDNKGDPKQVPTILPILSDALCKTCYTMKDANKRKECIKKFCVGTAAPSGLSPSLTKQGTSIFPKYFPGLAVVTELTNILCQACSKLTDAKKKVECEKKFCLQTSIPTGMSKADKAKIDANVKKYLLARKIDINNPEKVIPILTDALCKVCSELPDPKKRKECIAKNCLRSSKLSVQNQTIKKPASHTESLKSTLK</sequence>
<dbReference type="Proteomes" id="UP000596742">
    <property type="component" value="Unassembled WGS sequence"/>
</dbReference>
<dbReference type="OrthoDB" id="6183468at2759"/>
<reference evidence="1" key="1">
    <citation type="submission" date="2018-11" db="EMBL/GenBank/DDBJ databases">
        <authorList>
            <person name="Alioto T."/>
            <person name="Alioto T."/>
        </authorList>
    </citation>
    <scope>NUCLEOTIDE SEQUENCE</scope>
</reference>
<evidence type="ECO:0000313" key="2">
    <source>
        <dbReference type="Proteomes" id="UP000596742"/>
    </source>
</evidence>
<name>A0A8B6DK03_MYTGA</name>